<feature type="DNA-binding region" description="H-T-H motif" evidence="2">
    <location>
        <begin position="33"/>
        <end position="52"/>
    </location>
</feature>
<evidence type="ECO:0000259" key="3">
    <source>
        <dbReference type="PROSITE" id="PS50977"/>
    </source>
</evidence>
<keyword evidence="5" id="KW-1185">Reference proteome</keyword>
<dbReference type="RefSeq" id="WP_216858009.1">
    <property type="nucleotide sequence ID" value="NZ_CP053892.1"/>
</dbReference>
<reference evidence="4 5" key="1">
    <citation type="submission" date="2020-05" db="EMBL/GenBank/DDBJ databases">
        <title>Actinomadura verrucosospora NRRL-B18236 (PFL_A860) Genome sequencing and assembly.</title>
        <authorList>
            <person name="Samborskyy M."/>
        </authorList>
    </citation>
    <scope>NUCLEOTIDE SEQUENCE [LARGE SCALE GENOMIC DNA]</scope>
    <source>
        <strain evidence="4 5">NRRL:B18236</strain>
    </source>
</reference>
<evidence type="ECO:0000313" key="4">
    <source>
        <dbReference type="EMBL" id="QKG24456.1"/>
    </source>
</evidence>
<evidence type="ECO:0000256" key="2">
    <source>
        <dbReference type="PROSITE-ProRule" id="PRU00335"/>
    </source>
</evidence>
<dbReference type="Pfam" id="PF17940">
    <property type="entry name" value="TetR_C_31"/>
    <property type="match status" value="1"/>
</dbReference>
<dbReference type="AlphaFoldDB" id="A0A7D3W204"/>
<proteinExistence type="predicted"/>
<dbReference type="GO" id="GO:0000976">
    <property type="term" value="F:transcription cis-regulatory region binding"/>
    <property type="evidence" value="ECO:0007669"/>
    <property type="project" value="TreeGrafter"/>
</dbReference>
<dbReference type="Gene3D" id="1.10.357.10">
    <property type="entry name" value="Tetracycline Repressor, domain 2"/>
    <property type="match status" value="1"/>
</dbReference>
<sequence>MTDTTPGPGADRRRVLAEAAIGTLARAGMRGLTHRAVDETAGLPPGSCSYHFRTRQALLQAAVERLAETDLAEMAERPPLDRPATLDDVADQAAALVAHWAGAGRDRVLARYELVLESTRRPELRTVLEAAANRHRALMADILTAAGAPVPAGRVPALIACLDGLLHGQVAGPDPLPAPELREALRTLLTSFTAPR</sequence>
<dbReference type="Proteomes" id="UP000501240">
    <property type="component" value="Chromosome"/>
</dbReference>
<accession>A0A7D3W204</accession>
<dbReference type="InterPro" id="IPR009057">
    <property type="entry name" value="Homeodomain-like_sf"/>
</dbReference>
<dbReference type="EMBL" id="CP053892">
    <property type="protein sequence ID" value="QKG24456.1"/>
    <property type="molecule type" value="Genomic_DNA"/>
</dbReference>
<dbReference type="InterPro" id="IPR001647">
    <property type="entry name" value="HTH_TetR"/>
</dbReference>
<gene>
    <name evidence="4" type="ORF">ACTIVE_6103</name>
</gene>
<dbReference type="SUPFAM" id="SSF48498">
    <property type="entry name" value="Tetracyclin repressor-like, C-terminal domain"/>
    <property type="match status" value="1"/>
</dbReference>
<dbReference type="GO" id="GO:0003700">
    <property type="term" value="F:DNA-binding transcription factor activity"/>
    <property type="evidence" value="ECO:0007669"/>
    <property type="project" value="TreeGrafter"/>
</dbReference>
<dbReference type="PROSITE" id="PS50977">
    <property type="entry name" value="HTH_TETR_2"/>
    <property type="match status" value="1"/>
</dbReference>
<dbReference type="SUPFAM" id="SSF46689">
    <property type="entry name" value="Homeodomain-like"/>
    <property type="match status" value="1"/>
</dbReference>
<evidence type="ECO:0000313" key="5">
    <source>
        <dbReference type="Proteomes" id="UP000501240"/>
    </source>
</evidence>
<evidence type="ECO:0000256" key="1">
    <source>
        <dbReference type="ARBA" id="ARBA00023125"/>
    </source>
</evidence>
<feature type="domain" description="HTH tetR-type" evidence="3">
    <location>
        <begin position="10"/>
        <end position="70"/>
    </location>
</feature>
<dbReference type="PANTHER" id="PTHR30055">
    <property type="entry name" value="HTH-TYPE TRANSCRIPTIONAL REGULATOR RUTR"/>
    <property type="match status" value="1"/>
</dbReference>
<protein>
    <submittedName>
        <fullName evidence="4">TetR-family transcriptional regulator</fullName>
    </submittedName>
</protein>
<name>A0A7D3W204_ACTVE</name>
<dbReference type="InterPro" id="IPR050109">
    <property type="entry name" value="HTH-type_TetR-like_transc_reg"/>
</dbReference>
<dbReference type="PANTHER" id="PTHR30055:SF231">
    <property type="entry name" value="TRANSCRIPTIONAL REGULATORY PROTEIN (PROBABLY DEOR-FAMILY)-RELATED"/>
    <property type="match status" value="1"/>
</dbReference>
<dbReference type="InterPro" id="IPR036271">
    <property type="entry name" value="Tet_transcr_reg_TetR-rel_C_sf"/>
</dbReference>
<dbReference type="InterPro" id="IPR041583">
    <property type="entry name" value="TetR_C_31"/>
</dbReference>
<keyword evidence="1 2" id="KW-0238">DNA-binding</keyword>
<organism evidence="4 5">
    <name type="scientific">Actinomadura verrucosospora</name>
    <dbReference type="NCBI Taxonomy" id="46165"/>
    <lineage>
        <taxon>Bacteria</taxon>
        <taxon>Bacillati</taxon>
        <taxon>Actinomycetota</taxon>
        <taxon>Actinomycetes</taxon>
        <taxon>Streptosporangiales</taxon>
        <taxon>Thermomonosporaceae</taxon>
        <taxon>Actinomadura</taxon>
    </lineage>
</organism>